<evidence type="ECO:0000313" key="1">
    <source>
        <dbReference type="EMBL" id="KAL2326306.1"/>
    </source>
</evidence>
<sequence length="127" mass="14617">MESLPTTFNLPSTFIEEMENSMYIIDQISIMAEIITQDKSTLDNLVSQVSAEHAKLTAVRDQVTELKHISLPYSPFLSNIKAYKEEINASIAALQKKLSELEEKKNVTWRLEPQCLKHWPHSEKKEN</sequence>
<name>A0ABD1LS03_9FABA</name>
<reference evidence="1 2" key="1">
    <citation type="submission" date="2024-08" db="EMBL/GenBank/DDBJ databases">
        <title>Insights into the chromosomal genome structure of Flemingia macrophylla.</title>
        <authorList>
            <person name="Ding Y."/>
            <person name="Zhao Y."/>
            <person name="Bi W."/>
            <person name="Wu M."/>
            <person name="Zhao G."/>
            <person name="Gong Y."/>
            <person name="Li W."/>
            <person name="Zhang P."/>
        </authorList>
    </citation>
    <scope>NUCLEOTIDE SEQUENCE [LARGE SCALE GENOMIC DNA]</scope>
    <source>
        <strain evidence="1">DYQJB</strain>
        <tissue evidence="1">Leaf</tissue>
    </source>
</reference>
<organism evidence="1 2">
    <name type="scientific">Flemingia macrophylla</name>
    <dbReference type="NCBI Taxonomy" id="520843"/>
    <lineage>
        <taxon>Eukaryota</taxon>
        <taxon>Viridiplantae</taxon>
        <taxon>Streptophyta</taxon>
        <taxon>Embryophyta</taxon>
        <taxon>Tracheophyta</taxon>
        <taxon>Spermatophyta</taxon>
        <taxon>Magnoliopsida</taxon>
        <taxon>eudicotyledons</taxon>
        <taxon>Gunneridae</taxon>
        <taxon>Pentapetalae</taxon>
        <taxon>rosids</taxon>
        <taxon>fabids</taxon>
        <taxon>Fabales</taxon>
        <taxon>Fabaceae</taxon>
        <taxon>Papilionoideae</taxon>
        <taxon>50 kb inversion clade</taxon>
        <taxon>NPAAA clade</taxon>
        <taxon>indigoferoid/millettioid clade</taxon>
        <taxon>Phaseoleae</taxon>
        <taxon>Flemingia</taxon>
    </lineage>
</organism>
<gene>
    <name evidence="1" type="ORF">Fmac_025364</name>
</gene>
<evidence type="ECO:0008006" key="3">
    <source>
        <dbReference type="Google" id="ProtNLM"/>
    </source>
</evidence>
<dbReference type="AlphaFoldDB" id="A0ABD1LS03"/>
<evidence type="ECO:0000313" key="2">
    <source>
        <dbReference type="Proteomes" id="UP001603857"/>
    </source>
</evidence>
<keyword evidence="2" id="KW-1185">Reference proteome</keyword>
<dbReference type="EMBL" id="JBGMDY010000008">
    <property type="protein sequence ID" value="KAL2326306.1"/>
    <property type="molecule type" value="Genomic_DNA"/>
</dbReference>
<protein>
    <recommendedName>
        <fullName evidence="3">Biogenesis of lysosome-related organelles complex 1 subunit 7</fullName>
    </recommendedName>
</protein>
<dbReference type="Proteomes" id="UP001603857">
    <property type="component" value="Unassembled WGS sequence"/>
</dbReference>
<accession>A0ABD1LS03</accession>
<comment type="caution">
    <text evidence="1">The sequence shown here is derived from an EMBL/GenBank/DDBJ whole genome shotgun (WGS) entry which is preliminary data.</text>
</comment>
<proteinExistence type="predicted"/>